<sequence length="346" mass="38373">MQDLNDLYYFAAVVDHQGFAAAERALGIPKSRLSRRISQLETDLGVRLLQRSTRRFAVTEVGHSVYRHAQSMLAEAQAAREVVDRLSAEPRGVIRVSVPVGMAQQQMPKLLPEFLAKFPQVRVQLHVSNRRVDIINEGIDVALRVRTRLDDDGSLVMRNFGQIQELLVASPGYLKRMGRPSNPDDLAQHVTLSMNEDEAHQRWELHGPDGEVRRVELKPRVAGFDFPMLMSLAIQGVGITMLPETVCAEAVRNGELEVVLPHWRLPQGIFHAVFASRRGLLPAVRVFIDFMAERVPPLVEAARLQCGDIPGPCPEGLKKGASATASGDKGKEKSARKAREHTAEPA</sequence>
<dbReference type="InterPro" id="IPR058163">
    <property type="entry name" value="LysR-type_TF_proteobact-type"/>
</dbReference>
<feature type="domain" description="HTH lysR-type" evidence="6">
    <location>
        <begin position="1"/>
        <end position="59"/>
    </location>
</feature>
<dbReference type="InterPro" id="IPR005119">
    <property type="entry name" value="LysR_subst-bd"/>
</dbReference>
<evidence type="ECO:0000256" key="1">
    <source>
        <dbReference type="ARBA" id="ARBA00009437"/>
    </source>
</evidence>
<keyword evidence="2" id="KW-0805">Transcription regulation</keyword>
<evidence type="ECO:0000256" key="2">
    <source>
        <dbReference type="ARBA" id="ARBA00023015"/>
    </source>
</evidence>
<name>A0ABW0SJJ6_9GAMM</name>
<dbReference type="Gene3D" id="3.40.190.290">
    <property type="match status" value="1"/>
</dbReference>
<evidence type="ECO:0000256" key="3">
    <source>
        <dbReference type="ARBA" id="ARBA00023125"/>
    </source>
</evidence>
<comment type="similarity">
    <text evidence="1">Belongs to the LysR transcriptional regulatory family.</text>
</comment>
<evidence type="ECO:0000256" key="5">
    <source>
        <dbReference type="SAM" id="MobiDB-lite"/>
    </source>
</evidence>
<dbReference type="RefSeq" id="WP_386752518.1">
    <property type="nucleotide sequence ID" value="NZ_JBHSNM010000001.1"/>
</dbReference>
<comment type="caution">
    <text evidence="7">The sequence shown here is derived from an EMBL/GenBank/DDBJ whole genome shotgun (WGS) entry which is preliminary data.</text>
</comment>
<keyword evidence="4" id="KW-0804">Transcription</keyword>
<dbReference type="InterPro" id="IPR036390">
    <property type="entry name" value="WH_DNA-bd_sf"/>
</dbReference>
<gene>
    <name evidence="7" type="ORF">ACFPN1_01940</name>
</gene>
<evidence type="ECO:0000313" key="7">
    <source>
        <dbReference type="EMBL" id="MFC5568826.1"/>
    </source>
</evidence>
<evidence type="ECO:0000313" key="8">
    <source>
        <dbReference type="Proteomes" id="UP001596036"/>
    </source>
</evidence>
<proteinExistence type="inferred from homology"/>
<evidence type="ECO:0000259" key="6">
    <source>
        <dbReference type="PROSITE" id="PS50931"/>
    </source>
</evidence>
<accession>A0ABW0SJJ6</accession>
<dbReference type="Proteomes" id="UP001596036">
    <property type="component" value="Unassembled WGS sequence"/>
</dbReference>
<feature type="region of interest" description="Disordered" evidence="5">
    <location>
        <begin position="311"/>
        <end position="346"/>
    </location>
</feature>
<dbReference type="InterPro" id="IPR000847">
    <property type="entry name" value="LysR_HTH_N"/>
</dbReference>
<dbReference type="SUPFAM" id="SSF53850">
    <property type="entry name" value="Periplasmic binding protein-like II"/>
    <property type="match status" value="1"/>
</dbReference>
<organism evidence="7 8">
    <name type="scientific">Lysobacter yangpyeongensis</name>
    <dbReference type="NCBI Taxonomy" id="346182"/>
    <lineage>
        <taxon>Bacteria</taxon>
        <taxon>Pseudomonadati</taxon>
        <taxon>Pseudomonadota</taxon>
        <taxon>Gammaproteobacteria</taxon>
        <taxon>Lysobacterales</taxon>
        <taxon>Lysobacteraceae</taxon>
        <taxon>Lysobacter</taxon>
    </lineage>
</organism>
<dbReference type="PANTHER" id="PTHR30537">
    <property type="entry name" value="HTH-TYPE TRANSCRIPTIONAL REGULATOR"/>
    <property type="match status" value="1"/>
</dbReference>
<dbReference type="InterPro" id="IPR036388">
    <property type="entry name" value="WH-like_DNA-bd_sf"/>
</dbReference>
<dbReference type="PANTHER" id="PTHR30537:SF31">
    <property type="entry name" value="TRANSCRIPTIONAL REGULATOR, LYSR FAMILY"/>
    <property type="match status" value="1"/>
</dbReference>
<dbReference type="Gene3D" id="1.10.10.10">
    <property type="entry name" value="Winged helix-like DNA-binding domain superfamily/Winged helix DNA-binding domain"/>
    <property type="match status" value="1"/>
</dbReference>
<dbReference type="Pfam" id="PF03466">
    <property type="entry name" value="LysR_substrate"/>
    <property type="match status" value="1"/>
</dbReference>
<reference evidence="8" key="1">
    <citation type="journal article" date="2019" name="Int. J. Syst. Evol. Microbiol.">
        <title>The Global Catalogue of Microorganisms (GCM) 10K type strain sequencing project: providing services to taxonomists for standard genome sequencing and annotation.</title>
        <authorList>
            <consortium name="The Broad Institute Genomics Platform"/>
            <consortium name="The Broad Institute Genome Sequencing Center for Infectious Disease"/>
            <person name="Wu L."/>
            <person name="Ma J."/>
        </authorList>
    </citation>
    <scope>NUCLEOTIDE SEQUENCE [LARGE SCALE GENOMIC DNA]</scope>
    <source>
        <strain evidence="8">KACC 11407</strain>
    </source>
</reference>
<dbReference type="CDD" id="cd08473">
    <property type="entry name" value="PBP2_CrgA_like_4"/>
    <property type="match status" value="1"/>
</dbReference>
<protein>
    <submittedName>
        <fullName evidence="7">LysR family transcriptional regulator</fullName>
    </submittedName>
</protein>
<dbReference type="EMBL" id="JBHSNM010000001">
    <property type="protein sequence ID" value="MFC5568826.1"/>
    <property type="molecule type" value="Genomic_DNA"/>
</dbReference>
<dbReference type="PROSITE" id="PS50931">
    <property type="entry name" value="HTH_LYSR"/>
    <property type="match status" value="1"/>
</dbReference>
<feature type="compositionally biased region" description="Basic and acidic residues" evidence="5">
    <location>
        <begin position="328"/>
        <end position="346"/>
    </location>
</feature>
<dbReference type="SUPFAM" id="SSF46785">
    <property type="entry name" value="Winged helix' DNA-binding domain"/>
    <property type="match status" value="1"/>
</dbReference>
<keyword evidence="8" id="KW-1185">Reference proteome</keyword>
<evidence type="ECO:0000256" key="4">
    <source>
        <dbReference type="ARBA" id="ARBA00023163"/>
    </source>
</evidence>
<keyword evidence="3" id="KW-0238">DNA-binding</keyword>
<dbReference type="Pfam" id="PF00126">
    <property type="entry name" value="HTH_1"/>
    <property type="match status" value="1"/>
</dbReference>